<comment type="caution">
    <text evidence="1">The sequence shown here is derived from an EMBL/GenBank/DDBJ whole genome shotgun (WGS) entry which is preliminary data.</text>
</comment>
<name>A0AAN8SDG1_POLSC</name>
<protein>
    <submittedName>
        <fullName evidence="1">Uncharacterized protein</fullName>
    </submittedName>
</protein>
<organism evidence="1 2">
    <name type="scientific">Polyplax serrata</name>
    <name type="common">Common mouse louse</name>
    <dbReference type="NCBI Taxonomy" id="468196"/>
    <lineage>
        <taxon>Eukaryota</taxon>
        <taxon>Metazoa</taxon>
        <taxon>Ecdysozoa</taxon>
        <taxon>Arthropoda</taxon>
        <taxon>Hexapoda</taxon>
        <taxon>Insecta</taxon>
        <taxon>Pterygota</taxon>
        <taxon>Neoptera</taxon>
        <taxon>Paraneoptera</taxon>
        <taxon>Psocodea</taxon>
        <taxon>Troctomorpha</taxon>
        <taxon>Phthiraptera</taxon>
        <taxon>Anoplura</taxon>
        <taxon>Polyplacidae</taxon>
        <taxon>Polyplax</taxon>
    </lineage>
</organism>
<evidence type="ECO:0000313" key="2">
    <source>
        <dbReference type="Proteomes" id="UP001372834"/>
    </source>
</evidence>
<accession>A0AAN8SDG1</accession>
<proteinExistence type="predicted"/>
<dbReference type="AlphaFoldDB" id="A0AAN8SDG1"/>
<dbReference type="Proteomes" id="UP001372834">
    <property type="component" value="Unassembled WGS sequence"/>
</dbReference>
<gene>
    <name evidence="1" type="ORF">RUM43_004847</name>
</gene>
<sequence>MNDNLVLRSCGERTICETVEKSWRDQDPGEEMPRERCFGLRRRKKNSENASTENALRNSLFDDRFNTKSID</sequence>
<feature type="non-terminal residue" evidence="1">
    <location>
        <position position="71"/>
    </location>
</feature>
<evidence type="ECO:0000313" key="1">
    <source>
        <dbReference type="EMBL" id="KAK6643342.1"/>
    </source>
</evidence>
<dbReference type="EMBL" id="JAWJWE010000002">
    <property type="protein sequence ID" value="KAK6643342.1"/>
    <property type="molecule type" value="Genomic_DNA"/>
</dbReference>
<reference evidence="1 2" key="1">
    <citation type="submission" date="2023-10" db="EMBL/GenBank/DDBJ databases">
        <title>Genomes of two closely related lineages of the louse Polyplax serrata with different host specificities.</title>
        <authorList>
            <person name="Martinu J."/>
            <person name="Tarabai H."/>
            <person name="Stefka J."/>
            <person name="Hypsa V."/>
        </authorList>
    </citation>
    <scope>NUCLEOTIDE SEQUENCE [LARGE SCALE GENOMIC DNA]</scope>
    <source>
        <strain evidence="1">HR10_N</strain>
    </source>
</reference>